<evidence type="ECO:0000313" key="3">
    <source>
        <dbReference type="Proteomes" id="UP000192578"/>
    </source>
</evidence>
<evidence type="ECO:0008006" key="4">
    <source>
        <dbReference type="Google" id="ProtNLM"/>
    </source>
</evidence>
<name>A0A1W0X3A4_HYPEX</name>
<dbReference type="OrthoDB" id="10567125at2759"/>
<feature type="chain" id="PRO_5012167311" description="Secreted protein" evidence="1">
    <location>
        <begin position="23"/>
        <end position="224"/>
    </location>
</feature>
<evidence type="ECO:0000256" key="1">
    <source>
        <dbReference type="SAM" id="SignalP"/>
    </source>
</evidence>
<dbReference type="AlphaFoldDB" id="A0A1W0X3A4"/>
<evidence type="ECO:0000313" key="2">
    <source>
        <dbReference type="EMBL" id="OQV21973.1"/>
    </source>
</evidence>
<keyword evidence="3" id="KW-1185">Reference proteome</keyword>
<sequence>MIPYVQGVFIAVATLVLGYSSAAPSCELMGLMPCLMPAMTFLHSPDFKDIQAVQRTGEFQNLTAPQLTSLCKTAQGIVTCAADYLERCMDHELKDLQVFARGTVKLLEVCDRPDLYAKWMVVIACNIKLNSSSAGYQSCLASGMKATLSMVQGKRNPMAAMELLRSGRLLRNVCCVMKDVNTCSAPEYGKCSPEAADLNGKIVDGVMDAYGCQAKVQDGCPVLE</sequence>
<keyword evidence="1" id="KW-0732">Signal</keyword>
<accession>A0A1W0X3A4</accession>
<protein>
    <recommendedName>
        <fullName evidence="4">Secreted protein</fullName>
    </recommendedName>
</protein>
<feature type="signal peptide" evidence="1">
    <location>
        <begin position="1"/>
        <end position="22"/>
    </location>
</feature>
<dbReference type="Proteomes" id="UP000192578">
    <property type="component" value="Unassembled WGS sequence"/>
</dbReference>
<reference evidence="3" key="1">
    <citation type="submission" date="2017-01" db="EMBL/GenBank/DDBJ databases">
        <title>Comparative genomics of anhydrobiosis in the tardigrade Hypsibius dujardini.</title>
        <authorList>
            <person name="Yoshida Y."/>
            <person name="Koutsovoulos G."/>
            <person name="Laetsch D."/>
            <person name="Stevens L."/>
            <person name="Kumar S."/>
            <person name="Horikawa D."/>
            <person name="Ishino K."/>
            <person name="Komine S."/>
            <person name="Tomita M."/>
            <person name="Blaxter M."/>
            <person name="Arakawa K."/>
        </authorList>
    </citation>
    <scope>NUCLEOTIDE SEQUENCE [LARGE SCALE GENOMIC DNA]</scope>
    <source>
        <strain evidence="3">Z151</strain>
    </source>
</reference>
<organism evidence="2 3">
    <name type="scientific">Hypsibius exemplaris</name>
    <name type="common">Freshwater tardigrade</name>
    <dbReference type="NCBI Taxonomy" id="2072580"/>
    <lineage>
        <taxon>Eukaryota</taxon>
        <taxon>Metazoa</taxon>
        <taxon>Ecdysozoa</taxon>
        <taxon>Tardigrada</taxon>
        <taxon>Eutardigrada</taxon>
        <taxon>Parachela</taxon>
        <taxon>Hypsibioidea</taxon>
        <taxon>Hypsibiidae</taxon>
        <taxon>Hypsibius</taxon>
    </lineage>
</organism>
<proteinExistence type="predicted"/>
<dbReference type="EMBL" id="MTYJ01000020">
    <property type="protein sequence ID" value="OQV21973.1"/>
    <property type="molecule type" value="Genomic_DNA"/>
</dbReference>
<gene>
    <name evidence="2" type="ORF">BV898_04184</name>
</gene>
<comment type="caution">
    <text evidence="2">The sequence shown here is derived from an EMBL/GenBank/DDBJ whole genome shotgun (WGS) entry which is preliminary data.</text>
</comment>